<proteinExistence type="predicted"/>
<keyword evidence="3" id="KW-1185">Reference proteome</keyword>
<name>A0A842I006_9SPHN</name>
<dbReference type="RefSeq" id="WP_185802012.1">
    <property type="nucleotide sequence ID" value="NZ_JACJVJ010000002.1"/>
</dbReference>
<organism evidence="2 3">
    <name type="scientific">Parasphingopyxis marina</name>
    <dbReference type="NCBI Taxonomy" id="2761622"/>
    <lineage>
        <taxon>Bacteria</taxon>
        <taxon>Pseudomonadati</taxon>
        <taxon>Pseudomonadota</taxon>
        <taxon>Alphaproteobacteria</taxon>
        <taxon>Sphingomonadales</taxon>
        <taxon>Sphingomonadaceae</taxon>
        <taxon>Parasphingopyxis</taxon>
    </lineage>
</organism>
<feature type="transmembrane region" description="Helical" evidence="1">
    <location>
        <begin position="88"/>
        <end position="109"/>
    </location>
</feature>
<reference evidence="2 3" key="1">
    <citation type="submission" date="2020-08" db="EMBL/GenBank/DDBJ databases">
        <title>Draft genome sequence of Parasphingopyxis sp. GrpM-11.</title>
        <authorList>
            <person name="Oh J."/>
            <person name="Roh D.-H."/>
        </authorList>
    </citation>
    <scope>NUCLEOTIDE SEQUENCE [LARGE SCALE GENOMIC DNA]</scope>
    <source>
        <strain evidence="2 3">GrpM-11</strain>
    </source>
</reference>
<feature type="transmembrane region" description="Helical" evidence="1">
    <location>
        <begin position="23"/>
        <end position="44"/>
    </location>
</feature>
<sequence length="208" mass="21760">MADRFDLDALADALTPVRPVNPAIAAAVVGMITLTGTGVVTQLFGWRSGMTEPMFLMRSGLLLIVGVASLAAVTGMARPAVGMHRTGWRWAAGACAVVPVAAFVTAFAGETPVADRIYPGDGIFCLVISIGIGTAIAAALTLWLRRGAPVSPERAGIVTGLSAGSFGTFAYSMHCPHDDIVYFGLWYTLAIAATTIAGRLLVPRLIRW</sequence>
<keyword evidence="1" id="KW-0812">Transmembrane</keyword>
<dbReference type="Pfam" id="PF06532">
    <property type="entry name" value="NrsF"/>
    <property type="match status" value="1"/>
</dbReference>
<dbReference type="EMBL" id="JACJVJ010000002">
    <property type="protein sequence ID" value="MBC2778786.1"/>
    <property type="molecule type" value="Genomic_DNA"/>
</dbReference>
<keyword evidence="1" id="KW-0472">Membrane</keyword>
<protein>
    <submittedName>
        <fullName evidence="2">DUF1109 domain-containing protein</fullName>
    </submittedName>
</protein>
<dbReference type="Proteomes" id="UP000564378">
    <property type="component" value="Unassembled WGS sequence"/>
</dbReference>
<dbReference type="AlphaFoldDB" id="A0A842I006"/>
<evidence type="ECO:0000256" key="1">
    <source>
        <dbReference type="SAM" id="Phobius"/>
    </source>
</evidence>
<evidence type="ECO:0000313" key="2">
    <source>
        <dbReference type="EMBL" id="MBC2778786.1"/>
    </source>
</evidence>
<comment type="caution">
    <text evidence="2">The sequence shown here is derived from an EMBL/GenBank/DDBJ whole genome shotgun (WGS) entry which is preliminary data.</text>
</comment>
<accession>A0A842I006</accession>
<feature type="transmembrane region" description="Helical" evidence="1">
    <location>
        <begin position="56"/>
        <end position="76"/>
    </location>
</feature>
<gene>
    <name evidence="2" type="ORF">H6P80_14270</name>
</gene>
<evidence type="ECO:0000313" key="3">
    <source>
        <dbReference type="Proteomes" id="UP000564378"/>
    </source>
</evidence>
<dbReference type="InterPro" id="IPR009495">
    <property type="entry name" value="NrsF"/>
</dbReference>
<keyword evidence="1" id="KW-1133">Transmembrane helix</keyword>
<feature type="transmembrane region" description="Helical" evidence="1">
    <location>
        <begin position="180"/>
        <end position="202"/>
    </location>
</feature>
<feature type="transmembrane region" description="Helical" evidence="1">
    <location>
        <begin position="121"/>
        <end position="143"/>
    </location>
</feature>